<protein>
    <submittedName>
        <fullName evidence="1">DUF4089 domain-containing protein</fullName>
    </submittedName>
</protein>
<reference evidence="1 2" key="1">
    <citation type="submission" date="2018-09" db="EMBL/GenBank/DDBJ databases">
        <authorList>
            <person name="Zhu H."/>
        </authorList>
    </citation>
    <scope>NUCLEOTIDE SEQUENCE [LARGE SCALE GENOMIC DNA]</scope>
    <source>
        <strain evidence="1 2">K1W22B-8</strain>
    </source>
</reference>
<evidence type="ECO:0000313" key="2">
    <source>
        <dbReference type="Proteomes" id="UP000284605"/>
    </source>
</evidence>
<dbReference type="EMBL" id="QYUK01000011">
    <property type="protein sequence ID" value="RJF88402.1"/>
    <property type="molecule type" value="Genomic_DNA"/>
</dbReference>
<proteinExistence type="predicted"/>
<dbReference type="AlphaFoldDB" id="A0A418WEG6"/>
<dbReference type="Proteomes" id="UP000284605">
    <property type="component" value="Unassembled WGS sequence"/>
</dbReference>
<comment type="caution">
    <text evidence="1">The sequence shown here is derived from an EMBL/GenBank/DDBJ whole genome shotgun (WGS) entry which is preliminary data.</text>
</comment>
<sequence length="53" mass="5464">MRGAARPDHYGRTAPRVSQFLTLAAAMAALVEAAPLGDDVLDLAGIFSPITPA</sequence>
<organism evidence="1 2">
    <name type="scientific">Oleomonas cavernae</name>
    <dbReference type="NCBI Taxonomy" id="2320859"/>
    <lineage>
        <taxon>Bacteria</taxon>
        <taxon>Pseudomonadati</taxon>
        <taxon>Pseudomonadota</taxon>
        <taxon>Alphaproteobacteria</taxon>
        <taxon>Acetobacterales</taxon>
        <taxon>Acetobacteraceae</taxon>
        <taxon>Oleomonas</taxon>
    </lineage>
</organism>
<accession>A0A418WEG6</accession>
<name>A0A418WEG6_9PROT</name>
<gene>
    <name evidence="1" type="ORF">D3874_16400</name>
</gene>
<keyword evidence="2" id="KW-1185">Reference proteome</keyword>
<evidence type="ECO:0000313" key="1">
    <source>
        <dbReference type="EMBL" id="RJF88402.1"/>
    </source>
</evidence>